<accession>A0ABV8KYU9</accession>
<gene>
    <name evidence="2" type="ORF">ACFOW8_01985</name>
</gene>
<evidence type="ECO:0000313" key="2">
    <source>
        <dbReference type="EMBL" id="MFC4123694.1"/>
    </source>
</evidence>
<keyword evidence="3" id="KW-1185">Reference proteome</keyword>
<dbReference type="RefSeq" id="WP_378544507.1">
    <property type="nucleotide sequence ID" value="NZ_JBHSBA010000003.1"/>
</dbReference>
<organism evidence="2 3">
    <name type="scientific">Nocardia rhizosphaerae</name>
    <dbReference type="NCBI Taxonomy" id="1691571"/>
    <lineage>
        <taxon>Bacteria</taxon>
        <taxon>Bacillati</taxon>
        <taxon>Actinomycetota</taxon>
        <taxon>Actinomycetes</taxon>
        <taxon>Mycobacteriales</taxon>
        <taxon>Nocardiaceae</taxon>
        <taxon>Nocardia</taxon>
    </lineage>
</organism>
<dbReference type="Proteomes" id="UP001595767">
    <property type="component" value="Unassembled WGS sequence"/>
</dbReference>
<evidence type="ECO:0000313" key="3">
    <source>
        <dbReference type="Proteomes" id="UP001595767"/>
    </source>
</evidence>
<sequence>MSKMVRIRVNSNPDWTTIRVPRQAKPLRARRMSVGGEGPGNTAYYNTYWEVPSNAIAGEETYLIRRGVLPDPAPTGPEEPPYDVDSESGLSGATAFFADDSEFFWIFRDLFREGSGYPPNTA</sequence>
<name>A0ABV8KYU9_9NOCA</name>
<evidence type="ECO:0000256" key="1">
    <source>
        <dbReference type="SAM" id="MobiDB-lite"/>
    </source>
</evidence>
<comment type="caution">
    <text evidence="2">The sequence shown here is derived from an EMBL/GenBank/DDBJ whole genome shotgun (WGS) entry which is preliminary data.</text>
</comment>
<proteinExistence type="predicted"/>
<feature type="region of interest" description="Disordered" evidence="1">
    <location>
        <begin position="67"/>
        <end position="88"/>
    </location>
</feature>
<reference evidence="3" key="1">
    <citation type="journal article" date="2019" name="Int. J. Syst. Evol. Microbiol.">
        <title>The Global Catalogue of Microorganisms (GCM) 10K type strain sequencing project: providing services to taxonomists for standard genome sequencing and annotation.</title>
        <authorList>
            <consortium name="The Broad Institute Genomics Platform"/>
            <consortium name="The Broad Institute Genome Sequencing Center for Infectious Disease"/>
            <person name="Wu L."/>
            <person name="Ma J."/>
        </authorList>
    </citation>
    <scope>NUCLEOTIDE SEQUENCE [LARGE SCALE GENOMIC DNA]</scope>
    <source>
        <strain evidence="3">CGMCC 4.7204</strain>
    </source>
</reference>
<protein>
    <submittedName>
        <fullName evidence="2">Uncharacterized protein</fullName>
    </submittedName>
</protein>
<dbReference type="EMBL" id="JBHSBA010000003">
    <property type="protein sequence ID" value="MFC4123694.1"/>
    <property type="molecule type" value="Genomic_DNA"/>
</dbReference>